<dbReference type="CDD" id="cd00093">
    <property type="entry name" value="HTH_XRE"/>
    <property type="match status" value="1"/>
</dbReference>
<evidence type="ECO:0000313" key="3">
    <source>
        <dbReference type="Proteomes" id="UP001500064"/>
    </source>
</evidence>
<dbReference type="Gene3D" id="1.10.260.40">
    <property type="entry name" value="lambda repressor-like DNA-binding domains"/>
    <property type="match status" value="1"/>
</dbReference>
<gene>
    <name evidence="2" type="ORF">GCM10009733_092170</name>
</gene>
<dbReference type="SMART" id="SM00530">
    <property type="entry name" value="HTH_XRE"/>
    <property type="match status" value="1"/>
</dbReference>
<dbReference type="InterPro" id="IPR011990">
    <property type="entry name" value="TPR-like_helical_dom_sf"/>
</dbReference>
<name>A0ABP4T1Y0_9ACTN</name>
<dbReference type="Gene3D" id="1.25.40.10">
    <property type="entry name" value="Tetratricopeptide repeat domain"/>
    <property type="match status" value="1"/>
</dbReference>
<dbReference type="Pfam" id="PF13560">
    <property type="entry name" value="HTH_31"/>
    <property type="match status" value="1"/>
</dbReference>
<organism evidence="2 3">
    <name type="scientific">Nonomuraea maheshkhaliensis</name>
    <dbReference type="NCBI Taxonomy" id="419590"/>
    <lineage>
        <taxon>Bacteria</taxon>
        <taxon>Bacillati</taxon>
        <taxon>Actinomycetota</taxon>
        <taxon>Actinomycetes</taxon>
        <taxon>Streptosporangiales</taxon>
        <taxon>Streptosporangiaceae</taxon>
        <taxon>Nonomuraea</taxon>
    </lineage>
</organism>
<reference evidence="3" key="1">
    <citation type="journal article" date="2019" name="Int. J. Syst. Evol. Microbiol.">
        <title>The Global Catalogue of Microorganisms (GCM) 10K type strain sequencing project: providing services to taxonomists for standard genome sequencing and annotation.</title>
        <authorList>
            <consortium name="The Broad Institute Genomics Platform"/>
            <consortium name="The Broad Institute Genome Sequencing Center for Infectious Disease"/>
            <person name="Wu L."/>
            <person name="Ma J."/>
        </authorList>
    </citation>
    <scope>NUCLEOTIDE SEQUENCE [LARGE SCALE GENOMIC DNA]</scope>
    <source>
        <strain evidence="3">JCM 13929</strain>
    </source>
</reference>
<dbReference type="RefSeq" id="WP_346113333.1">
    <property type="nucleotide sequence ID" value="NZ_BAAAMU010000123.1"/>
</dbReference>
<sequence>MDTESFGGALRRLRLSAGMSIRDLARRSNCGKSYISNLEHGRSTPSLGIANALDKALGVGGELVALVPPAPMGRASVGTPDDQERLAFAVHQPFRLDLIAVAHLRLQVHQLDDRYVWEPSTALLADAGQYLAQVRFLNMHAPNGRVRRELSAVEAEAATLMGQLVWDASQRRDHATAHLYLDQALRAARQCGDPVAEGLALLRKTIVVLYGEQNPRTALSLAQQTAETVRHASEVLRGLAFSHLAEAHAMLGARAACEAALIEADTSFGRVGDVDAAIDLFSSSQFGRMAGSCYLFLQDHQRAQALLESTALTLDDRSKAQGIVLGNLALAAIRQGHLDDAAVRLHQAIDVIEVNWGGGGLNIVFGASRELRSWPDVPAVQDVQDRLLSLMTMG</sequence>
<feature type="domain" description="HTH cro/C1-type" evidence="1">
    <location>
        <begin position="10"/>
        <end position="63"/>
    </location>
</feature>
<evidence type="ECO:0000313" key="2">
    <source>
        <dbReference type="EMBL" id="GAA1681011.1"/>
    </source>
</evidence>
<dbReference type="InterPro" id="IPR010982">
    <property type="entry name" value="Lambda_DNA-bd_dom_sf"/>
</dbReference>
<dbReference type="PROSITE" id="PS50943">
    <property type="entry name" value="HTH_CROC1"/>
    <property type="match status" value="1"/>
</dbReference>
<proteinExistence type="predicted"/>
<dbReference type="InterPro" id="IPR001387">
    <property type="entry name" value="Cro/C1-type_HTH"/>
</dbReference>
<dbReference type="SUPFAM" id="SSF47413">
    <property type="entry name" value="lambda repressor-like DNA-binding domains"/>
    <property type="match status" value="1"/>
</dbReference>
<keyword evidence="3" id="KW-1185">Reference proteome</keyword>
<accession>A0ABP4T1Y0</accession>
<evidence type="ECO:0000259" key="1">
    <source>
        <dbReference type="PROSITE" id="PS50943"/>
    </source>
</evidence>
<dbReference type="Proteomes" id="UP001500064">
    <property type="component" value="Unassembled WGS sequence"/>
</dbReference>
<protein>
    <recommendedName>
        <fullName evidence="1">HTH cro/C1-type domain-containing protein</fullName>
    </recommendedName>
</protein>
<dbReference type="EMBL" id="BAAAMU010000123">
    <property type="protein sequence ID" value="GAA1681011.1"/>
    <property type="molecule type" value="Genomic_DNA"/>
</dbReference>
<comment type="caution">
    <text evidence="2">The sequence shown here is derived from an EMBL/GenBank/DDBJ whole genome shotgun (WGS) entry which is preliminary data.</text>
</comment>